<dbReference type="PANTHER" id="PTHR35894:SF1">
    <property type="entry name" value="PHOSPHORIBULOKINASE _ URIDINE KINASE FAMILY"/>
    <property type="match status" value="1"/>
</dbReference>
<name>A0A285BVB2_9PROT</name>
<dbReference type="InterPro" id="IPR052026">
    <property type="entry name" value="ExeA_AAA_ATPase_DNA-bind"/>
</dbReference>
<feature type="compositionally biased region" description="Polar residues" evidence="1">
    <location>
        <begin position="292"/>
        <end position="321"/>
    </location>
</feature>
<evidence type="ECO:0000313" key="5">
    <source>
        <dbReference type="Proteomes" id="UP000242498"/>
    </source>
</evidence>
<proteinExistence type="predicted"/>
<dbReference type="InterPro" id="IPR027417">
    <property type="entry name" value="P-loop_NTPase"/>
</dbReference>
<gene>
    <name evidence="4" type="ORF">SAMN06296273_0252</name>
</gene>
<dbReference type="PANTHER" id="PTHR35894">
    <property type="entry name" value="GENERAL SECRETION PATHWAY PROTEIN A-RELATED"/>
    <property type="match status" value="1"/>
</dbReference>
<protein>
    <submittedName>
        <fullName evidence="4">General secretion pathway protein A</fullName>
    </submittedName>
</protein>
<accession>A0A285BVB2</accession>
<dbReference type="SUPFAM" id="SSF52540">
    <property type="entry name" value="P-loop containing nucleoside triphosphate hydrolases"/>
    <property type="match status" value="1"/>
</dbReference>
<feature type="transmembrane region" description="Helical" evidence="2">
    <location>
        <begin position="371"/>
        <end position="391"/>
    </location>
</feature>
<feature type="domain" description="AAA+ ATPase" evidence="3">
    <location>
        <begin position="44"/>
        <end position="188"/>
    </location>
</feature>
<evidence type="ECO:0000256" key="1">
    <source>
        <dbReference type="SAM" id="MobiDB-lite"/>
    </source>
</evidence>
<dbReference type="RefSeq" id="WP_096291660.1">
    <property type="nucleotide sequence ID" value="NZ_LT907782.1"/>
</dbReference>
<evidence type="ECO:0000256" key="2">
    <source>
        <dbReference type="SAM" id="Phobius"/>
    </source>
</evidence>
<sequence length="409" mass="45666">MHMYAQHFNLKLLPFENVPDPLFFYDHGDHARIRKQISGSLQSGRGLIVVTGPIGSGKTTLSQMIKADFPESIKLIWMAEPPANSTDLYLFLAQELGLQPTSSEKTFVMRDIRNALMTINAEGKKCLVIIDESHLMSEDVLNGIRLLNNLEEGSIKLIQLLLLGQDELMEKINKPEMIPFKQRIAALESLGKMTTDGVLKYITHRIQVAGGNPNLISATGWEAISIAFSAGGTPRTINSLCDRSFNVAYERNKSAIDAKDVYEATQRMGLITDVFHYIIMLNNEERKKQESQDIADQSTQETVVPGATSNSTNTNTEQPFSPSIKKAEQKINPMVDEIPVIPKAKIDISDKSYDEIANAIKAKYEQKNLQISVALLLLSLITFLISIFYFCHRSDSDGLLECLTHLLSF</sequence>
<keyword evidence="2" id="KW-0472">Membrane</keyword>
<dbReference type="GO" id="GO:0016887">
    <property type="term" value="F:ATP hydrolysis activity"/>
    <property type="evidence" value="ECO:0007669"/>
    <property type="project" value="InterPro"/>
</dbReference>
<dbReference type="Proteomes" id="UP000242498">
    <property type="component" value="Chromosome I"/>
</dbReference>
<evidence type="ECO:0000313" key="4">
    <source>
        <dbReference type="EMBL" id="SNX58783.1"/>
    </source>
</evidence>
<dbReference type="Pfam" id="PF13401">
    <property type="entry name" value="AAA_22"/>
    <property type="match status" value="1"/>
</dbReference>
<organism evidence="4 5">
    <name type="scientific">Nitrosomonas ureae</name>
    <dbReference type="NCBI Taxonomy" id="44577"/>
    <lineage>
        <taxon>Bacteria</taxon>
        <taxon>Pseudomonadati</taxon>
        <taxon>Pseudomonadota</taxon>
        <taxon>Betaproteobacteria</taxon>
        <taxon>Nitrosomonadales</taxon>
        <taxon>Nitrosomonadaceae</taxon>
        <taxon>Nitrosomonas</taxon>
    </lineage>
</organism>
<dbReference type="InterPro" id="IPR049945">
    <property type="entry name" value="AAA_22"/>
</dbReference>
<keyword evidence="2" id="KW-0812">Transmembrane</keyword>
<dbReference type="SMART" id="SM00382">
    <property type="entry name" value="AAA"/>
    <property type="match status" value="1"/>
</dbReference>
<dbReference type="Gene3D" id="3.40.50.300">
    <property type="entry name" value="P-loop containing nucleotide triphosphate hydrolases"/>
    <property type="match status" value="1"/>
</dbReference>
<dbReference type="InterPro" id="IPR003593">
    <property type="entry name" value="AAA+_ATPase"/>
</dbReference>
<dbReference type="OrthoDB" id="9783370at2"/>
<evidence type="ECO:0000259" key="3">
    <source>
        <dbReference type="SMART" id="SM00382"/>
    </source>
</evidence>
<reference evidence="4 5" key="1">
    <citation type="submission" date="2017-08" db="EMBL/GenBank/DDBJ databases">
        <authorList>
            <person name="de Groot N.N."/>
        </authorList>
    </citation>
    <scope>NUCLEOTIDE SEQUENCE [LARGE SCALE GENOMIC DNA]</scope>
    <source>
        <strain evidence="4 5">Nm15</strain>
    </source>
</reference>
<dbReference type="EMBL" id="LT907782">
    <property type="protein sequence ID" value="SNX58783.1"/>
    <property type="molecule type" value="Genomic_DNA"/>
</dbReference>
<feature type="region of interest" description="Disordered" evidence="1">
    <location>
        <begin position="289"/>
        <end position="323"/>
    </location>
</feature>
<keyword evidence="2" id="KW-1133">Transmembrane helix</keyword>
<dbReference type="AlphaFoldDB" id="A0A285BVB2"/>